<evidence type="ECO:0000256" key="2">
    <source>
        <dbReference type="SAM" id="Phobius"/>
    </source>
</evidence>
<name>A0ABP8UE81_9ACTN</name>
<proteinExistence type="predicted"/>
<evidence type="ECO:0000256" key="1">
    <source>
        <dbReference type="SAM" id="MobiDB-lite"/>
    </source>
</evidence>
<evidence type="ECO:0000313" key="3">
    <source>
        <dbReference type="EMBL" id="GAA4629797.1"/>
    </source>
</evidence>
<feature type="region of interest" description="Disordered" evidence="1">
    <location>
        <begin position="55"/>
        <end position="81"/>
    </location>
</feature>
<keyword evidence="2" id="KW-1133">Transmembrane helix</keyword>
<organism evidence="3 4">
    <name type="scientific">Actinoallomurus vinaceus</name>
    <dbReference type="NCBI Taxonomy" id="1080074"/>
    <lineage>
        <taxon>Bacteria</taxon>
        <taxon>Bacillati</taxon>
        <taxon>Actinomycetota</taxon>
        <taxon>Actinomycetes</taxon>
        <taxon>Streptosporangiales</taxon>
        <taxon>Thermomonosporaceae</taxon>
        <taxon>Actinoallomurus</taxon>
    </lineage>
</organism>
<accession>A0ABP8UE81</accession>
<keyword evidence="4" id="KW-1185">Reference proteome</keyword>
<sequence>MAAGPALIGVGVALAAGPSADLTAFERAPYCTTPPPADASQCVTRLAMTVIRQSTYTTEDPDPPDPPQFPPPQPPQPPPMGPFRVVLPTVASLRVVAALRTTHYKITVRTADGRYHDFEVEHGFYKVAEAGTVGTAEIWHGRVVRLRIGTHIDDEWADWKLGIPVFIVLAGVIVFVVVGIRFVKRGIRERRLRRRVTRVRESPYG</sequence>
<evidence type="ECO:0000313" key="4">
    <source>
        <dbReference type="Proteomes" id="UP001501442"/>
    </source>
</evidence>
<keyword evidence="2" id="KW-0812">Transmembrane</keyword>
<keyword evidence="2" id="KW-0472">Membrane</keyword>
<comment type="caution">
    <text evidence="3">The sequence shown here is derived from an EMBL/GenBank/DDBJ whole genome shotgun (WGS) entry which is preliminary data.</text>
</comment>
<reference evidence="4" key="1">
    <citation type="journal article" date="2019" name="Int. J. Syst. Evol. Microbiol.">
        <title>The Global Catalogue of Microorganisms (GCM) 10K type strain sequencing project: providing services to taxonomists for standard genome sequencing and annotation.</title>
        <authorList>
            <consortium name="The Broad Institute Genomics Platform"/>
            <consortium name="The Broad Institute Genome Sequencing Center for Infectious Disease"/>
            <person name="Wu L."/>
            <person name="Ma J."/>
        </authorList>
    </citation>
    <scope>NUCLEOTIDE SEQUENCE [LARGE SCALE GENOMIC DNA]</scope>
    <source>
        <strain evidence="4">JCM 17939</strain>
    </source>
</reference>
<feature type="compositionally biased region" description="Pro residues" evidence="1">
    <location>
        <begin position="64"/>
        <end position="81"/>
    </location>
</feature>
<gene>
    <name evidence="3" type="ORF">GCM10023196_052600</name>
</gene>
<dbReference type="EMBL" id="BAABHK010000007">
    <property type="protein sequence ID" value="GAA4629797.1"/>
    <property type="molecule type" value="Genomic_DNA"/>
</dbReference>
<feature type="transmembrane region" description="Helical" evidence="2">
    <location>
        <begin position="161"/>
        <end position="183"/>
    </location>
</feature>
<protein>
    <submittedName>
        <fullName evidence="3">Uncharacterized protein</fullName>
    </submittedName>
</protein>
<dbReference type="Proteomes" id="UP001501442">
    <property type="component" value="Unassembled WGS sequence"/>
</dbReference>